<keyword evidence="2" id="KW-0677">Repeat</keyword>
<dbReference type="GO" id="GO:0000977">
    <property type="term" value="F:RNA polymerase II transcription regulatory region sequence-specific DNA binding"/>
    <property type="evidence" value="ECO:0007669"/>
    <property type="project" value="TreeGrafter"/>
</dbReference>
<dbReference type="Gene3D" id="3.30.160.60">
    <property type="entry name" value="Classic Zinc Finger"/>
    <property type="match status" value="3"/>
</dbReference>
<dbReference type="GO" id="GO:0008270">
    <property type="term" value="F:zinc ion binding"/>
    <property type="evidence" value="ECO:0007669"/>
    <property type="project" value="UniProtKB-KW"/>
</dbReference>
<dbReference type="PROSITE" id="PS00028">
    <property type="entry name" value="ZINC_FINGER_C2H2_1"/>
    <property type="match status" value="5"/>
</dbReference>
<feature type="domain" description="C2H2-type" evidence="6">
    <location>
        <begin position="117"/>
        <end position="140"/>
    </location>
</feature>
<evidence type="ECO:0000256" key="5">
    <source>
        <dbReference type="PROSITE-ProRule" id="PRU00042"/>
    </source>
</evidence>
<keyword evidence="4" id="KW-0862">Zinc</keyword>
<keyword evidence="8" id="KW-1185">Reference proteome</keyword>
<protein>
    <submittedName>
        <fullName evidence="7">C2H2-type zinc finger transcription factor</fullName>
    </submittedName>
</protein>
<dbReference type="EMBL" id="AMYB01000003">
    <property type="protein sequence ID" value="OAD04192.1"/>
    <property type="molecule type" value="Genomic_DNA"/>
</dbReference>
<comment type="caution">
    <text evidence="7">The sequence shown here is derived from an EMBL/GenBank/DDBJ whole genome shotgun (WGS) entry which is preliminary data.</text>
</comment>
<evidence type="ECO:0000313" key="7">
    <source>
        <dbReference type="EMBL" id="OAD04192.1"/>
    </source>
</evidence>
<name>A0A162TFG8_MUCCL</name>
<feature type="domain" description="C2H2-type" evidence="6">
    <location>
        <begin position="255"/>
        <end position="283"/>
    </location>
</feature>
<dbReference type="Proteomes" id="UP000077051">
    <property type="component" value="Unassembled WGS sequence"/>
</dbReference>
<dbReference type="InterPro" id="IPR013087">
    <property type="entry name" value="Znf_C2H2_type"/>
</dbReference>
<accession>A0A162TFG8</accession>
<dbReference type="AlphaFoldDB" id="A0A162TFG8"/>
<evidence type="ECO:0000256" key="3">
    <source>
        <dbReference type="ARBA" id="ARBA00022771"/>
    </source>
</evidence>
<evidence type="ECO:0000256" key="1">
    <source>
        <dbReference type="ARBA" id="ARBA00022723"/>
    </source>
</evidence>
<reference evidence="7 8" key="1">
    <citation type="submission" date="2015-06" db="EMBL/GenBank/DDBJ databases">
        <title>Expansion of signal transduction pathways in fungi by whole-genome duplication.</title>
        <authorList>
            <consortium name="DOE Joint Genome Institute"/>
            <person name="Corrochano L.M."/>
            <person name="Kuo A."/>
            <person name="Marcet-Houben M."/>
            <person name="Polaino S."/>
            <person name="Salamov A."/>
            <person name="Villalobos J.M."/>
            <person name="Alvarez M.I."/>
            <person name="Avalos J."/>
            <person name="Benito E.P."/>
            <person name="Benoit I."/>
            <person name="Burger G."/>
            <person name="Camino L.P."/>
            <person name="Canovas D."/>
            <person name="Cerda-Olmedo E."/>
            <person name="Cheng J.-F."/>
            <person name="Dominguez A."/>
            <person name="Elias M."/>
            <person name="Eslava A.P."/>
            <person name="Glaser F."/>
            <person name="Grimwood J."/>
            <person name="Gutierrez G."/>
            <person name="Heitman J."/>
            <person name="Henrissat B."/>
            <person name="Iturriaga E.A."/>
            <person name="Lang B.F."/>
            <person name="Lavin J.L."/>
            <person name="Lee S."/>
            <person name="Li W."/>
            <person name="Lindquist E."/>
            <person name="Lopez-Garcia S."/>
            <person name="Luque E.M."/>
            <person name="Marcos A.T."/>
            <person name="Martin J."/>
            <person name="Mccluskey K."/>
            <person name="Medina H.R."/>
            <person name="Miralles-Duran A."/>
            <person name="Miyazaki A."/>
            <person name="Munoz-Torres E."/>
            <person name="Oguiza J.A."/>
            <person name="Ohm R."/>
            <person name="Olmedo M."/>
            <person name="Orejas M."/>
            <person name="Ortiz-Castellanos L."/>
            <person name="Pisabarro A.G."/>
            <person name="Rodriguez-Romero J."/>
            <person name="Ruiz-Herrera J."/>
            <person name="Ruiz-Vazquez R."/>
            <person name="Sanz C."/>
            <person name="Schackwitz W."/>
            <person name="Schmutz J."/>
            <person name="Shahriari M."/>
            <person name="Shelest E."/>
            <person name="Silva-Franco F."/>
            <person name="Soanes D."/>
            <person name="Syed K."/>
            <person name="Tagua V.G."/>
            <person name="Talbot N.J."/>
            <person name="Thon M."/>
            <person name="De Vries R.P."/>
            <person name="Wiebenga A."/>
            <person name="Yadav J.S."/>
            <person name="Braun E.L."/>
            <person name="Baker S."/>
            <person name="Garre V."/>
            <person name="Horwitz B."/>
            <person name="Torres-Martinez S."/>
            <person name="Idnurm A."/>
            <person name="Herrera-Estrella A."/>
            <person name="Gabaldon T."/>
            <person name="Grigoriev I.V."/>
        </authorList>
    </citation>
    <scope>NUCLEOTIDE SEQUENCE [LARGE SCALE GENOMIC DNA]</scope>
    <source>
        <strain evidence="7 8">CBS 277.49</strain>
    </source>
</reference>
<gene>
    <name evidence="7" type="ORF">MUCCIDRAFT_108011</name>
</gene>
<feature type="domain" description="C2H2-type" evidence="6">
    <location>
        <begin position="299"/>
        <end position="327"/>
    </location>
</feature>
<proteinExistence type="predicted"/>
<dbReference type="SMART" id="SM00355">
    <property type="entry name" value="ZnF_C2H2"/>
    <property type="match status" value="6"/>
</dbReference>
<dbReference type="STRING" id="747725.A0A162TFG8"/>
<keyword evidence="3 5" id="KW-0863">Zinc-finger</keyword>
<dbReference type="GO" id="GO:0000981">
    <property type="term" value="F:DNA-binding transcription factor activity, RNA polymerase II-specific"/>
    <property type="evidence" value="ECO:0007669"/>
    <property type="project" value="TreeGrafter"/>
</dbReference>
<evidence type="ECO:0000256" key="4">
    <source>
        <dbReference type="ARBA" id="ARBA00022833"/>
    </source>
</evidence>
<keyword evidence="1" id="KW-0479">Metal-binding</keyword>
<evidence type="ECO:0000313" key="8">
    <source>
        <dbReference type="Proteomes" id="UP000077051"/>
    </source>
</evidence>
<dbReference type="PROSITE" id="PS50157">
    <property type="entry name" value="ZINC_FINGER_C2H2_2"/>
    <property type="match status" value="3"/>
</dbReference>
<evidence type="ECO:0000256" key="2">
    <source>
        <dbReference type="ARBA" id="ARBA00022737"/>
    </source>
</evidence>
<evidence type="ECO:0000259" key="6">
    <source>
        <dbReference type="PROSITE" id="PS50157"/>
    </source>
</evidence>
<dbReference type="Pfam" id="PF12874">
    <property type="entry name" value="zf-met"/>
    <property type="match status" value="4"/>
</dbReference>
<dbReference type="PANTHER" id="PTHR24409">
    <property type="entry name" value="ZINC FINGER PROTEIN 142"/>
    <property type="match status" value="1"/>
</dbReference>
<sequence length="364" mass="42761">MKLRARKKRFPSNIKQEDCKPTSTLINAQLPTTEVAKSSTIDLIIKQEDSKDHKVLLKQHGEFGSKDYYYCCDICKLRLPNLKSVLEHRKSNHLSRPRKNRIVKNLDKEPDLYDPDFYCKSCEKGYSKKSAYRQHLRIVHYMVLQQLPARAIQNTDIAPNPKDPNFYCRACDFTYKSKNYYKRHSQYKHGFKPTEFASPTSSSGSLTDTYCQACDMRLSSVYHYRRHLFIIHKVDIKQFQPIRNDILPNVNDPDFYCHSCEKKMASKQTLKLHLQLVHSIFKSAPPQSKLKPDVDDPNNYCRACQKGYSSKKVYRRHLHMVHQMQLPSLRVKFNHKQLPDPYNRDYYCSASPFHDIGTSFYSQS</sequence>
<dbReference type="OrthoDB" id="2202020at2759"/>
<dbReference type="VEuPathDB" id="FungiDB:MUCCIDRAFT_108011"/>
<dbReference type="PANTHER" id="PTHR24409:SF295">
    <property type="entry name" value="AZ2-RELATED"/>
    <property type="match status" value="1"/>
</dbReference>
<organism evidence="7 8">
    <name type="scientific">Mucor lusitanicus CBS 277.49</name>
    <dbReference type="NCBI Taxonomy" id="747725"/>
    <lineage>
        <taxon>Eukaryota</taxon>
        <taxon>Fungi</taxon>
        <taxon>Fungi incertae sedis</taxon>
        <taxon>Mucoromycota</taxon>
        <taxon>Mucoromycotina</taxon>
        <taxon>Mucoromycetes</taxon>
        <taxon>Mucorales</taxon>
        <taxon>Mucorineae</taxon>
        <taxon>Mucoraceae</taxon>
        <taxon>Mucor</taxon>
    </lineage>
</organism>
<dbReference type="GO" id="GO:0005634">
    <property type="term" value="C:nucleus"/>
    <property type="evidence" value="ECO:0007669"/>
    <property type="project" value="TreeGrafter"/>
</dbReference>